<dbReference type="SUPFAM" id="SSF56726">
    <property type="entry name" value="DNA topoisomerase IV, alpha subunit"/>
    <property type="match status" value="1"/>
</dbReference>
<dbReference type="STRING" id="41997.RV16_GL002350"/>
<gene>
    <name evidence="3" type="ORF">OMQ_00063</name>
</gene>
<sequence length="411" mass="47704">MNNGDFFNKPIFFLLAKECHRRYYLNGDFGKSIQIKSLGKVDTLPLAQFLGYTPLEWRKKKQLSIPEFEQALTESILSWTIVDFITFLIKEELILKADVNKQNEDRYMQFLNKLETIDPLFCRQLTDKQLQSWFKKEEMSWDSFKIVADALKNLPKKYTRMPVFAFQQTGNPHAFDEGTETGNLFLQVLTTYSTADDSTEIAETEHKHQLLGEFYLLRDDIKNYVAASGLLGYKEDRNEMWYQACLTQCSWNIPLKEILQTTTIQPFVGNKVLVVENSGVYSILIDRFPDVPIICSSGQFTYAVWCMLRKLVASKTQLYYVGDMDPEGLIMAQKLLKLFPDHAQTIGMSLVNFTEACTEVKLNERRYKKLRAIEDVQLKEIAQYMQQTQTIAMQEGFIELLIEEITEVFVS</sequence>
<dbReference type="AlphaFoldDB" id="S0JPE3"/>
<protein>
    <submittedName>
        <fullName evidence="3">TIGR02679 family protein</fullName>
    </submittedName>
</protein>
<name>S0JPE3_9ENTE</name>
<reference evidence="3 4" key="1">
    <citation type="submission" date="2013-03" db="EMBL/GenBank/DDBJ databases">
        <title>The Genome Sequence of Enterococcus saccharolyticus ATCC_43076 (Illumina only assembly).</title>
        <authorList>
            <consortium name="The Broad Institute Genomics Platform"/>
            <consortium name="The Broad Institute Genome Sequencing Center for Infectious Disease"/>
            <person name="Earl A."/>
            <person name="Russ C."/>
            <person name="Gilmore M."/>
            <person name="Surin D."/>
            <person name="Walker B."/>
            <person name="Young S."/>
            <person name="Zeng Q."/>
            <person name="Gargeya S."/>
            <person name="Fitzgerald M."/>
            <person name="Haas B."/>
            <person name="Abouelleil A."/>
            <person name="Allen A.W."/>
            <person name="Alvarado L."/>
            <person name="Arachchi H.M."/>
            <person name="Berlin A.M."/>
            <person name="Chapman S.B."/>
            <person name="Gainer-Dewar J."/>
            <person name="Goldberg J."/>
            <person name="Griggs A."/>
            <person name="Gujja S."/>
            <person name="Hansen M."/>
            <person name="Howarth C."/>
            <person name="Imamovic A."/>
            <person name="Ireland A."/>
            <person name="Larimer J."/>
            <person name="McCowan C."/>
            <person name="Murphy C."/>
            <person name="Pearson M."/>
            <person name="Poon T.W."/>
            <person name="Priest M."/>
            <person name="Roberts A."/>
            <person name="Saif S."/>
            <person name="Shea T."/>
            <person name="Sisk P."/>
            <person name="Sykes S."/>
            <person name="Wortman J."/>
            <person name="Nusbaum C."/>
            <person name="Birren B."/>
        </authorList>
    </citation>
    <scope>NUCLEOTIDE SEQUENCE [LARGE SCALE GENOMIC DNA]</scope>
    <source>
        <strain evidence="3 4">ATCC 43076</strain>
    </source>
</reference>
<feature type="domain" description="Conserved hypothetical protein CHP02679 N terminus" evidence="2">
    <location>
        <begin position="33"/>
        <end position="231"/>
    </location>
</feature>
<dbReference type="PATRIC" id="fig|1139996.3.peg.54"/>
<evidence type="ECO:0000313" key="3">
    <source>
        <dbReference type="EMBL" id="EOT30360.1"/>
    </source>
</evidence>
<dbReference type="RefSeq" id="WP_016173875.1">
    <property type="nucleotide sequence ID" value="NZ_KE136389.1"/>
</dbReference>
<dbReference type="GO" id="GO:0003677">
    <property type="term" value="F:DNA binding"/>
    <property type="evidence" value="ECO:0007669"/>
    <property type="project" value="InterPro"/>
</dbReference>
<dbReference type="GO" id="GO:0005694">
    <property type="term" value="C:chromosome"/>
    <property type="evidence" value="ECO:0007669"/>
    <property type="project" value="InterPro"/>
</dbReference>
<dbReference type="eggNOG" id="COG4924">
    <property type="taxonomic scope" value="Bacteria"/>
</dbReference>
<dbReference type="Pfam" id="PF09664">
    <property type="entry name" value="DUF2399"/>
    <property type="match status" value="1"/>
</dbReference>
<dbReference type="EMBL" id="AHYT01000001">
    <property type="protein sequence ID" value="EOT30360.1"/>
    <property type="molecule type" value="Genomic_DNA"/>
</dbReference>
<dbReference type="Pfam" id="PF11796">
    <property type="entry name" value="DUF3323"/>
    <property type="match status" value="1"/>
</dbReference>
<feature type="domain" description="DUF2399" evidence="1">
    <location>
        <begin position="252"/>
        <end position="405"/>
    </location>
</feature>
<accession>S0JPE3</accession>
<organism evidence="3 4">
    <name type="scientific">Enterococcus saccharolyticus subsp. saccharolyticus ATCC 43076</name>
    <dbReference type="NCBI Taxonomy" id="1139996"/>
    <lineage>
        <taxon>Bacteria</taxon>
        <taxon>Bacillati</taxon>
        <taxon>Bacillota</taxon>
        <taxon>Bacilli</taxon>
        <taxon>Lactobacillales</taxon>
        <taxon>Enterococcaceae</taxon>
        <taxon>Enterococcus</taxon>
    </lineage>
</organism>
<dbReference type="InterPro" id="IPR024466">
    <property type="entry name" value="CHP02679_N"/>
</dbReference>
<dbReference type="InterPro" id="IPR024465">
    <property type="entry name" value="DUF2399"/>
</dbReference>
<comment type="caution">
    <text evidence="3">The sequence shown here is derived from an EMBL/GenBank/DDBJ whole genome shotgun (WGS) entry which is preliminary data.</text>
</comment>
<dbReference type="HOGENOM" id="CLU_035709_1_0_9"/>
<evidence type="ECO:0000259" key="1">
    <source>
        <dbReference type="Pfam" id="PF09664"/>
    </source>
</evidence>
<dbReference type="OrthoDB" id="1661308at2"/>
<evidence type="ECO:0000313" key="4">
    <source>
        <dbReference type="Proteomes" id="UP000014136"/>
    </source>
</evidence>
<evidence type="ECO:0000259" key="2">
    <source>
        <dbReference type="Pfam" id="PF11796"/>
    </source>
</evidence>
<keyword evidence="4" id="KW-1185">Reference proteome</keyword>
<dbReference type="Proteomes" id="UP000014136">
    <property type="component" value="Unassembled WGS sequence"/>
</dbReference>
<dbReference type="InterPro" id="IPR036078">
    <property type="entry name" value="Spo11/TopoVI_A_sf"/>
</dbReference>
<proteinExistence type="predicted"/>